<evidence type="ECO:0000313" key="9">
    <source>
        <dbReference type="Proteomes" id="UP000297975"/>
    </source>
</evidence>
<reference evidence="8 9" key="1">
    <citation type="submission" date="2019-03" db="EMBL/GenBank/DDBJ databases">
        <authorList>
            <person name="He R.-H."/>
        </authorList>
    </citation>
    <scope>NUCLEOTIDE SEQUENCE [LARGE SCALE GENOMIC DNA]</scope>
    <source>
        <strain evidence="9">SH 714</strain>
    </source>
</reference>
<keyword evidence="6" id="KW-0472">Membrane</keyword>
<keyword evidence="3" id="KW-0560">Oxidoreductase</keyword>
<dbReference type="RefSeq" id="WP_134341551.1">
    <property type="nucleotide sequence ID" value="NZ_SOPW01000027.1"/>
</dbReference>
<evidence type="ECO:0000256" key="5">
    <source>
        <dbReference type="ARBA" id="ARBA00023284"/>
    </source>
</evidence>
<dbReference type="Gene3D" id="3.40.30.10">
    <property type="entry name" value="Glutaredoxin"/>
    <property type="match status" value="1"/>
</dbReference>
<evidence type="ECO:0000256" key="6">
    <source>
        <dbReference type="SAM" id="Phobius"/>
    </source>
</evidence>
<dbReference type="SUPFAM" id="SSF52833">
    <property type="entry name" value="Thioredoxin-like"/>
    <property type="match status" value="1"/>
</dbReference>
<feature type="transmembrane region" description="Helical" evidence="6">
    <location>
        <begin position="6"/>
        <end position="28"/>
    </location>
</feature>
<comment type="caution">
    <text evidence="8">The sequence shown here is derived from an EMBL/GenBank/DDBJ whole genome shotgun (WGS) entry which is preliminary data.</text>
</comment>
<dbReference type="PROSITE" id="PS51352">
    <property type="entry name" value="THIOREDOXIN_2"/>
    <property type="match status" value="1"/>
</dbReference>
<name>A0A4Y8IEQ5_9BACI</name>
<dbReference type="GO" id="GO:0016491">
    <property type="term" value="F:oxidoreductase activity"/>
    <property type="evidence" value="ECO:0007669"/>
    <property type="project" value="UniProtKB-KW"/>
</dbReference>
<evidence type="ECO:0000256" key="3">
    <source>
        <dbReference type="ARBA" id="ARBA00023002"/>
    </source>
</evidence>
<gene>
    <name evidence="8" type="ORF">E3U55_16330</name>
</gene>
<keyword evidence="2" id="KW-0732">Signal</keyword>
<dbReference type="Proteomes" id="UP000297975">
    <property type="component" value="Unassembled WGS sequence"/>
</dbReference>
<dbReference type="OrthoDB" id="117402at2"/>
<evidence type="ECO:0000256" key="2">
    <source>
        <dbReference type="ARBA" id="ARBA00022729"/>
    </source>
</evidence>
<organism evidence="8 9">
    <name type="scientific">Filobacillus milosensis</name>
    <dbReference type="NCBI Taxonomy" id="94137"/>
    <lineage>
        <taxon>Bacteria</taxon>
        <taxon>Bacillati</taxon>
        <taxon>Bacillota</taxon>
        <taxon>Bacilli</taxon>
        <taxon>Bacillales</taxon>
        <taxon>Bacillaceae</taxon>
        <taxon>Filobacillus</taxon>
    </lineage>
</organism>
<keyword evidence="4" id="KW-1015">Disulfide bond</keyword>
<dbReference type="InterPro" id="IPR036249">
    <property type="entry name" value="Thioredoxin-like_sf"/>
</dbReference>
<keyword evidence="6" id="KW-0812">Transmembrane</keyword>
<evidence type="ECO:0000256" key="1">
    <source>
        <dbReference type="ARBA" id="ARBA00005791"/>
    </source>
</evidence>
<keyword evidence="5" id="KW-0676">Redox-active center</keyword>
<keyword evidence="9" id="KW-1185">Reference proteome</keyword>
<dbReference type="InterPro" id="IPR013766">
    <property type="entry name" value="Thioredoxin_domain"/>
</dbReference>
<evidence type="ECO:0000256" key="4">
    <source>
        <dbReference type="ARBA" id="ARBA00023157"/>
    </source>
</evidence>
<proteinExistence type="inferred from homology"/>
<accession>A0A4Y8IEQ5</accession>
<dbReference type="Pfam" id="PF13462">
    <property type="entry name" value="Thioredoxin_4"/>
    <property type="match status" value="1"/>
</dbReference>
<dbReference type="PANTHER" id="PTHR13887">
    <property type="entry name" value="GLUTATHIONE S-TRANSFERASE KAPPA"/>
    <property type="match status" value="1"/>
</dbReference>
<protein>
    <submittedName>
        <fullName evidence="8">DsbA family protein</fullName>
    </submittedName>
</protein>
<dbReference type="InterPro" id="IPR012336">
    <property type="entry name" value="Thioredoxin-like_fold"/>
</dbReference>
<dbReference type="EMBL" id="SOPW01000027">
    <property type="protein sequence ID" value="TFB13297.1"/>
    <property type="molecule type" value="Genomic_DNA"/>
</dbReference>
<dbReference type="AlphaFoldDB" id="A0A4Y8IEQ5"/>
<comment type="similarity">
    <text evidence="1">Belongs to the thioredoxin family. DsbA subfamily.</text>
</comment>
<keyword evidence="6" id="KW-1133">Transmembrane helix</keyword>
<evidence type="ECO:0000259" key="7">
    <source>
        <dbReference type="PROSITE" id="PS51352"/>
    </source>
</evidence>
<feature type="domain" description="Thioredoxin" evidence="7">
    <location>
        <begin position="32"/>
        <end position="223"/>
    </location>
</feature>
<sequence length="227" mass="25369">MKSKGSPFKIAVIITLVVVILLTVLVIMNKNQSKDEQEMSFGETPSIEGQPIIGDPDAPVTVVEFGDFKCPACKAWGETIFPQLVNDYVEAGKAKFSFINVLFHGEESKLASLASESVYKQSPSAYWEFNKALFDEQPSANHDSQWVTTEKIIEIASDINSIDIDKLKTSIENNSEINEVKKDTELVNKFDVQLTPTIMVNNIMIEDPFDYEEIKLAIDQALEEANL</sequence>
<dbReference type="PANTHER" id="PTHR13887:SF14">
    <property type="entry name" value="DISULFIDE BOND FORMATION PROTEIN D"/>
    <property type="match status" value="1"/>
</dbReference>
<evidence type="ECO:0000313" key="8">
    <source>
        <dbReference type="EMBL" id="TFB13297.1"/>
    </source>
</evidence>